<reference evidence="2" key="1">
    <citation type="submission" date="2021-05" db="EMBL/GenBank/DDBJ databases">
        <authorList>
            <person name="Alioto T."/>
            <person name="Alioto T."/>
            <person name="Gomez Garrido J."/>
        </authorList>
    </citation>
    <scope>NUCLEOTIDE SEQUENCE</scope>
</reference>
<organism evidence="2">
    <name type="scientific">Cacopsylla melanoneura</name>
    <dbReference type="NCBI Taxonomy" id="428564"/>
    <lineage>
        <taxon>Eukaryota</taxon>
        <taxon>Metazoa</taxon>
        <taxon>Ecdysozoa</taxon>
        <taxon>Arthropoda</taxon>
        <taxon>Hexapoda</taxon>
        <taxon>Insecta</taxon>
        <taxon>Pterygota</taxon>
        <taxon>Neoptera</taxon>
        <taxon>Paraneoptera</taxon>
        <taxon>Hemiptera</taxon>
        <taxon>Sternorrhyncha</taxon>
        <taxon>Psylloidea</taxon>
        <taxon>Psyllidae</taxon>
        <taxon>Psyllinae</taxon>
        <taxon>Cacopsylla</taxon>
    </lineage>
</organism>
<dbReference type="EMBL" id="HBUF01260471">
    <property type="protein sequence ID" value="CAG6682721.1"/>
    <property type="molecule type" value="Transcribed_RNA"/>
</dbReference>
<proteinExistence type="predicted"/>
<feature type="transmembrane region" description="Helical" evidence="1">
    <location>
        <begin position="32"/>
        <end position="54"/>
    </location>
</feature>
<evidence type="ECO:0000313" key="2">
    <source>
        <dbReference type="EMBL" id="CAG6682721.1"/>
    </source>
</evidence>
<keyword evidence="1" id="KW-1133">Transmembrane helix</keyword>
<evidence type="ECO:0000256" key="1">
    <source>
        <dbReference type="SAM" id="Phobius"/>
    </source>
</evidence>
<accession>A0A8D8TC69</accession>
<sequence length="126" mass="15248">MFLYPICKRKKIHFEHNKIIINLLLGTYYPTIYSYLLLIYCTYSVPNLPILYLFTIRYNLYAGRSVYLDVFKLREIRSHLTWMRSELRLPHILSLGKGKGTFLFTYRVSHLFTYRVKDMVKYLGNY</sequence>
<keyword evidence="1" id="KW-0472">Membrane</keyword>
<keyword evidence="1" id="KW-0812">Transmembrane</keyword>
<dbReference type="AlphaFoldDB" id="A0A8D8TC69"/>
<name>A0A8D8TC69_9HEMI</name>
<protein>
    <submittedName>
        <fullName evidence="2">Uncharacterized protein</fullName>
    </submittedName>
</protein>